<evidence type="ECO:0000256" key="2">
    <source>
        <dbReference type="SAM" id="Phobius"/>
    </source>
</evidence>
<dbReference type="EMBL" id="LFJN01000046">
    <property type="protein sequence ID" value="KPI35011.1"/>
    <property type="molecule type" value="Genomic_DNA"/>
</dbReference>
<accession>A0A0N0NHS1</accession>
<sequence length="361" mass="40771">MVVHVLDNYYLAITLLITIAYQLIAFAIAFSLKFDKITDFAGGTNFILVSVLTLAFSESPDARQIVASLFIMIWAARLSGFLLFRILKTGKDDRFDDKRDKFFPFLGFFVFQMIWVWIVSMPVTILNSPKVQQYPQESFGTANDIIGVIGWAMGFGIESVSDVQKYRFRSNDANKGKVCDKGFFSWSRHPNYAGEILTQFAIYTMCVSPASYKNTPTGSGPYAALYASIVGPIFLTVLLLFVSGLTLQERPGAKKKYEKSGPNGKEWLDYKAYTERTSILIPIPSKLYAPLPLFIKRTLLMEWPMYRFDPAKHADQDKVREREAEEGGRQDRSESEATRVDAQDGNVSRNGSKDGLNSDRH</sequence>
<evidence type="ECO:0000313" key="3">
    <source>
        <dbReference type="EMBL" id="KPI35011.1"/>
    </source>
</evidence>
<feature type="transmembrane region" description="Helical" evidence="2">
    <location>
        <begin position="105"/>
        <end position="125"/>
    </location>
</feature>
<name>A0A0N0NHS1_9EURO</name>
<feature type="transmembrane region" description="Helical" evidence="2">
    <location>
        <begin position="12"/>
        <end position="30"/>
    </location>
</feature>
<proteinExistence type="predicted"/>
<reference evidence="3 4" key="1">
    <citation type="submission" date="2015-06" db="EMBL/GenBank/DDBJ databases">
        <title>Draft genome of the ant-associated black yeast Phialophora attae CBS 131958.</title>
        <authorList>
            <person name="Moreno L.F."/>
            <person name="Stielow B.J."/>
            <person name="de Hoog S."/>
            <person name="Vicente V.A."/>
            <person name="Weiss V.A."/>
            <person name="de Vries M."/>
            <person name="Cruz L.M."/>
            <person name="Souza E.M."/>
        </authorList>
    </citation>
    <scope>NUCLEOTIDE SEQUENCE [LARGE SCALE GENOMIC DNA]</scope>
    <source>
        <strain evidence="3 4">CBS 131958</strain>
    </source>
</reference>
<dbReference type="GeneID" id="28732686"/>
<dbReference type="Pfam" id="PF06966">
    <property type="entry name" value="DUF1295"/>
    <property type="match status" value="1"/>
</dbReference>
<feature type="transmembrane region" description="Helical" evidence="2">
    <location>
        <begin position="223"/>
        <end position="247"/>
    </location>
</feature>
<dbReference type="Proteomes" id="UP000038010">
    <property type="component" value="Unassembled WGS sequence"/>
</dbReference>
<dbReference type="Gene3D" id="1.20.120.1630">
    <property type="match status" value="1"/>
</dbReference>
<keyword evidence="2" id="KW-1133">Transmembrane helix</keyword>
<protein>
    <recommendedName>
        <fullName evidence="5">Steroid 5-alpha reductase C-terminal domain-containing protein</fullName>
    </recommendedName>
</protein>
<feature type="transmembrane region" description="Helical" evidence="2">
    <location>
        <begin position="62"/>
        <end position="84"/>
    </location>
</feature>
<feature type="compositionally biased region" description="Basic and acidic residues" evidence="1">
    <location>
        <begin position="314"/>
        <end position="342"/>
    </location>
</feature>
<gene>
    <name evidence="3" type="ORF">AB675_11916</name>
</gene>
<dbReference type="AlphaFoldDB" id="A0A0N0NHS1"/>
<keyword evidence="4" id="KW-1185">Reference proteome</keyword>
<comment type="caution">
    <text evidence="3">The sequence shown here is derived from an EMBL/GenBank/DDBJ whole genome shotgun (WGS) entry which is preliminary data.</text>
</comment>
<dbReference type="GO" id="GO:0016020">
    <property type="term" value="C:membrane"/>
    <property type="evidence" value="ECO:0007669"/>
    <property type="project" value="TreeGrafter"/>
</dbReference>
<dbReference type="OrthoDB" id="67965at2759"/>
<keyword evidence="2" id="KW-0812">Transmembrane</keyword>
<dbReference type="PANTHER" id="PTHR32251">
    <property type="entry name" value="3-OXO-5-ALPHA-STEROID 4-DEHYDROGENASE"/>
    <property type="match status" value="1"/>
</dbReference>
<feature type="region of interest" description="Disordered" evidence="1">
    <location>
        <begin position="314"/>
        <end position="361"/>
    </location>
</feature>
<dbReference type="PANTHER" id="PTHR32251:SF15">
    <property type="entry name" value="3-OXO-5-ALPHA-STEROID 4-DEHYDROGENASE (DUF1295)"/>
    <property type="match status" value="1"/>
</dbReference>
<dbReference type="RefSeq" id="XP_017994974.1">
    <property type="nucleotide sequence ID" value="XM_018140805.1"/>
</dbReference>
<evidence type="ECO:0008006" key="5">
    <source>
        <dbReference type="Google" id="ProtNLM"/>
    </source>
</evidence>
<dbReference type="VEuPathDB" id="FungiDB:AB675_11916"/>
<evidence type="ECO:0000256" key="1">
    <source>
        <dbReference type="SAM" id="MobiDB-lite"/>
    </source>
</evidence>
<organism evidence="3 4">
    <name type="scientific">Cyphellophora attinorum</name>
    <dbReference type="NCBI Taxonomy" id="1664694"/>
    <lineage>
        <taxon>Eukaryota</taxon>
        <taxon>Fungi</taxon>
        <taxon>Dikarya</taxon>
        <taxon>Ascomycota</taxon>
        <taxon>Pezizomycotina</taxon>
        <taxon>Eurotiomycetes</taxon>
        <taxon>Chaetothyriomycetidae</taxon>
        <taxon>Chaetothyriales</taxon>
        <taxon>Cyphellophoraceae</taxon>
        <taxon>Cyphellophora</taxon>
    </lineage>
</organism>
<feature type="transmembrane region" description="Helical" evidence="2">
    <location>
        <begin position="37"/>
        <end position="56"/>
    </location>
</feature>
<evidence type="ECO:0000313" key="4">
    <source>
        <dbReference type="Proteomes" id="UP000038010"/>
    </source>
</evidence>
<dbReference type="InterPro" id="IPR010721">
    <property type="entry name" value="UstE-like"/>
</dbReference>
<keyword evidence="2" id="KW-0472">Membrane</keyword>